<gene>
    <name evidence="1" type="ORF">F2Q68_00030872</name>
    <name evidence="2" type="ORF">F2Q70_00035662</name>
</gene>
<evidence type="ECO:0000313" key="3">
    <source>
        <dbReference type="Proteomes" id="UP000712281"/>
    </source>
</evidence>
<dbReference type="AlphaFoldDB" id="A0A8S9GB33"/>
<name>A0A8S9GB33_BRACR</name>
<dbReference type="EMBL" id="QGKY02000246">
    <property type="protein sequence ID" value="KAF2587015.1"/>
    <property type="molecule type" value="Genomic_DNA"/>
</dbReference>
<protein>
    <submittedName>
        <fullName evidence="1">Uncharacterized protein</fullName>
    </submittedName>
</protein>
<accession>A0A8S9GB33</accession>
<evidence type="ECO:0000313" key="2">
    <source>
        <dbReference type="EMBL" id="KAF2587015.1"/>
    </source>
</evidence>
<sequence>MAPSPSWMHASVLVRMFRLIDRVKKAYNRSCLGGGSFSESLHVAWGLSHQDFVLTCSLCVPRFIQRSRKIESSSTDFGGSTRKDGPGPRSVEIFLNWPSATVLASALTAETFAAGVWLTSSLAVVPSRVC</sequence>
<evidence type="ECO:0000313" key="1">
    <source>
        <dbReference type="EMBL" id="KAF2542599.1"/>
    </source>
</evidence>
<organism evidence="1 3">
    <name type="scientific">Brassica cretica</name>
    <name type="common">Mustard</name>
    <dbReference type="NCBI Taxonomy" id="69181"/>
    <lineage>
        <taxon>Eukaryota</taxon>
        <taxon>Viridiplantae</taxon>
        <taxon>Streptophyta</taxon>
        <taxon>Embryophyta</taxon>
        <taxon>Tracheophyta</taxon>
        <taxon>Spermatophyta</taxon>
        <taxon>Magnoliopsida</taxon>
        <taxon>eudicotyledons</taxon>
        <taxon>Gunneridae</taxon>
        <taxon>Pentapetalae</taxon>
        <taxon>rosids</taxon>
        <taxon>malvids</taxon>
        <taxon>Brassicales</taxon>
        <taxon>Brassicaceae</taxon>
        <taxon>Brassiceae</taxon>
        <taxon>Brassica</taxon>
    </lineage>
</organism>
<dbReference type="EMBL" id="QGKW02002005">
    <property type="protein sequence ID" value="KAF2542599.1"/>
    <property type="molecule type" value="Genomic_DNA"/>
</dbReference>
<comment type="caution">
    <text evidence="1">The sequence shown here is derived from an EMBL/GenBank/DDBJ whole genome shotgun (WGS) entry which is preliminary data.</text>
</comment>
<dbReference type="Proteomes" id="UP000712281">
    <property type="component" value="Unassembled WGS sequence"/>
</dbReference>
<reference evidence="1" key="1">
    <citation type="submission" date="2019-12" db="EMBL/GenBank/DDBJ databases">
        <title>Genome sequencing and annotation of Brassica cretica.</title>
        <authorList>
            <person name="Studholme D.J."/>
            <person name="Sarris P.F."/>
        </authorList>
    </citation>
    <scope>NUCLEOTIDE SEQUENCE</scope>
    <source>
        <strain evidence="1">PFS-001/15</strain>
        <strain evidence="2">PFS-102/07</strain>
        <tissue evidence="1">Leaf</tissue>
    </source>
</reference>
<proteinExistence type="predicted"/>